<feature type="transmembrane region" description="Helical" evidence="7">
    <location>
        <begin position="94"/>
        <end position="115"/>
    </location>
</feature>
<feature type="transmembrane region" description="Helical" evidence="7">
    <location>
        <begin position="61"/>
        <end position="82"/>
    </location>
</feature>
<protein>
    <submittedName>
        <fullName evidence="8">Transporter, auxin efflux carrier domain protein</fullName>
    </submittedName>
</protein>
<feature type="transmembrane region" description="Helical" evidence="7">
    <location>
        <begin position="253"/>
        <end position="271"/>
    </location>
</feature>
<dbReference type="GO" id="GO:0055085">
    <property type="term" value="P:transmembrane transport"/>
    <property type="evidence" value="ECO:0007669"/>
    <property type="project" value="InterPro"/>
</dbReference>
<evidence type="ECO:0000256" key="3">
    <source>
        <dbReference type="ARBA" id="ARBA00022475"/>
    </source>
</evidence>
<keyword evidence="6 7" id="KW-0472">Membrane</keyword>
<gene>
    <name evidence="8" type="ORF">HMPREF1043_0340</name>
</gene>
<evidence type="ECO:0000313" key="8">
    <source>
        <dbReference type="EMBL" id="EID18436.1"/>
    </source>
</evidence>
<feature type="transmembrane region" description="Helical" evidence="7">
    <location>
        <begin position="283"/>
        <end position="302"/>
    </location>
</feature>
<evidence type="ECO:0000313" key="9">
    <source>
        <dbReference type="Proteomes" id="UP000003245"/>
    </source>
</evidence>
<dbReference type="Pfam" id="PF03547">
    <property type="entry name" value="Mem_trans"/>
    <property type="match status" value="1"/>
</dbReference>
<dbReference type="PANTHER" id="PTHR36838:SF3">
    <property type="entry name" value="TRANSPORTER AUXIN EFFLUX CARRIER EC FAMILY"/>
    <property type="match status" value="1"/>
</dbReference>
<keyword evidence="4 7" id="KW-0812">Transmembrane</keyword>
<evidence type="ECO:0000256" key="5">
    <source>
        <dbReference type="ARBA" id="ARBA00022989"/>
    </source>
</evidence>
<evidence type="ECO:0000256" key="6">
    <source>
        <dbReference type="ARBA" id="ARBA00023136"/>
    </source>
</evidence>
<evidence type="ECO:0000256" key="4">
    <source>
        <dbReference type="ARBA" id="ARBA00022692"/>
    </source>
</evidence>
<dbReference type="RefSeq" id="WP_003038856.1">
    <property type="nucleotide sequence ID" value="NZ_AICP01000082.1"/>
</dbReference>
<organism evidence="8 9">
    <name type="scientific">Streptococcus anginosus subsp. whileyi CCUG 39159</name>
    <dbReference type="NCBI Taxonomy" id="1095729"/>
    <lineage>
        <taxon>Bacteria</taxon>
        <taxon>Bacillati</taxon>
        <taxon>Bacillota</taxon>
        <taxon>Bacilli</taxon>
        <taxon>Lactobacillales</taxon>
        <taxon>Streptococcaceae</taxon>
        <taxon>Streptococcus</taxon>
        <taxon>Streptococcus anginosus group</taxon>
    </lineage>
</organism>
<name>I0S4Y3_STRAP</name>
<keyword evidence="3" id="KW-1003">Cell membrane</keyword>
<comment type="subcellular location">
    <subcellularLocation>
        <location evidence="1">Membrane</location>
        <topology evidence="1">Multi-pass membrane protein</topology>
    </subcellularLocation>
</comment>
<feature type="transmembrane region" description="Helical" evidence="7">
    <location>
        <begin position="161"/>
        <end position="181"/>
    </location>
</feature>
<feature type="transmembrane region" description="Helical" evidence="7">
    <location>
        <begin position="230"/>
        <end position="247"/>
    </location>
</feature>
<dbReference type="PANTHER" id="PTHR36838">
    <property type="entry name" value="AUXIN EFFLUX CARRIER FAMILY PROTEIN"/>
    <property type="match status" value="1"/>
</dbReference>
<accession>I0S4Y3</accession>
<dbReference type="InterPro" id="IPR004776">
    <property type="entry name" value="Mem_transp_PIN-like"/>
</dbReference>
<dbReference type="AlphaFoldDB" id="I0S4Y3"/>
<dbReference type="GO" id="GO:0016020">
    <property type="term" value="C:membrane"/>
    <property type="evidence" value="ECO:0007669"/>
    <property type="project" value="UniProtKB-SubCell"/>
</dbReference>
<feature type="transmembrane region" description="Helical" evidence="7">
    <location>
        <begin position="6"/>
        <end position="21"/>
    </location>
</feature>
<evidence type="ECO:0000256" key="2">
    <source>
        <dbReference type="ARBA" id="ARBA00022448"/>
    </source>
</evidence>
<dbReference type="Proteomes" id="UP000003245">
    <property type="component" value="Unassembled WGS sequence"/>
</dbReference>
<keyword evidence="9" id="KW-1185">Reference proteome</keyword>
<evidence type="ECO:0000256" key="1">
    <source>
        <dbReference type="ARBA" id="ARBA00004141"/>
    </source>
</evidence>
<keyword evidence="5 7" id="KW-1133">Transmembrane helix</keyword>
<feature type="transmembrane region" description="Helical" evidence="7">
    <location>
        <begin position="33"/>
        <end position="55"/>
    </location>
</feature>
<evidence type="ECO:0000256" key="7">
    <source>
        <dbReference type="SAM" id="Phobius"/>
    </source>
</evidence>
<keyword evidence="2" id="KW-0813">Transport</keyword>
<feature type="transmembrane region" description="Helical" evidence="7">
    <location>
        <begin position="187"/>
        <end position="210"/>
    </location>
</feature>
<dbReference type="EMBL" id="AICP01000082">
    <property type="protein sequence ID" value="EID18436.1"/>
    <property type="molecule type" value="Genomic_DNA"/>
</dbReference>
<reference evidence="8 9" key="1">
    <citation type="submission" date="2012-01" db="EMBL/GenBank/DDBJ databases">
        <authorList>
            <person name="Harkins D.M."/>
            <person name="Madupu R."/>
            <person name="Durkin A.S."/>
            <person name="Torralba M."/>
            <person name="Methe B."/>
            <person name="Sutton G.G."/>
            <person name="Nelson K.E."/>
        </authorList>
    </citation>
    <scope>NUCLEOTIDE SEQUENCE [LARGE SCALE GENOMIC DNA]</scope>
    <source>
        <strain evidence="8 9">CCUG 39159</strain>
    </source>
</reference>
<comment type="caution">
    <text evidence="8">The sequence shown here is derived from an EMBL/GenBank/DDBJ whole genome shotgun (WGS) entry which is preliminary data.</text>
</comment>
<proteinExistence type="predicted"/>
<feature type="transmembrane region" description="Helical" evidence="7">
    <location>
        <begin position="121"/>
        <end position="141"/>
    </location>
</feature>
<sequence length="303" mass="33856">MFSILSRAIGFLLIIYLGYYLKQRKVFRREDGAKLSAILMNVTLPCSILASAAPLSFSFDLLFPFFMGIIGNLLLDGIGYHFEESKNPFRRGIALIQNSGFNIGTFVIPFVIAFFPSRYMMTVLLFDTGNSIMCIRGNYLIAERIIKGKQQQSVRMIFKKIFASIPLLTYLLTLLLSLLQIQIPQLFLNIASIAGNANPFIAMLMIGVLVDFHIEKCAIRLLVKRLLQRFILMGLLAGIVYATFPISLPSRQMLVLCLLAPISTLGPVYALQLGSDRSELANLNSLSIFVSMILLTVLSMCFV</sequence>
<dbReference type="PATRIC" id="fig|1095729.3.peg.2266"/>